<feature type="compositionally biased region" description="Low complexity" evidence="1">
    <location>
        <begin position="42"/>
        <end position="55"/>
    </location>
</feature>
<feature type="region of interest" description="Disordered" evidence="1">
    <location>
        <begin position="275"/>
        <end position="336"/>
    </location>
</feature>
<dbReference type="PANTHER" id="PTHR45716:SF5">
    <property type="entry name" value="SYNAPTOTAGMIN-LIKE PROTEIN 2"/>
    <property type="match status" value="1"/>
</dbReference>
<name>A0A7L2IE66_9PICI</name>
<dbReference type="GO" id="GO:0070382">
    <property type="term" value="C:exocytic vesicle"/>
    <property type="evidence" value="ECO:0007669"/>
    <property type="project" value="TreeGrafter"/>
</dbReference>
<feature type="compositionally biased region" description="Basic and acidic residues" evidence="1">
    <location>
        <begin position="32"/>
        <end position="41"/>
    </location>
</feature>
<evidence type="ECO:0000256" key="1">
    <source>
        <dbReference type="SAM" id="MobiDB-lite"/>
    </source>
</evidence>
<feature type="compositionally biased region" description="Polar residues" evidence="1">
    <location>
        <begin position="74"/>
        <end position="85"/>
    </location>
</feature>
<keyword evidence="3" id="KW-1185">Reference proteome</keyword>
<feature type="region of interest" description="Disordered" evidence="1">
    <location>
        <begin position="370"/>
        <end position="405"/>
    </location>
</feature>
<dbReference type="OrthoDB" id="195679at2759"/>
<protein>
    <submittedName>
        <fullName evidence="2">SYTL2 protein</fullName>
    </submittedName>
</protein>
<feature type="compositionally biased region" description="Low complexity" evidence="1">
    <location>
        <begin position="546"/>
        <end position="557"/>
    </location>
</feature>
<dbReference type="EMBL" id="VWYK01051340">
    <property type="protein sequence ID" value="NXR09839.1"/>
    <property type="molecule type" value="Genomic_DNA"/>
</dbReference>
<evidence type="ECO:0000313" key="3">
    <source>
        <dbReference type="Proteomes" id="UP000536381"/>
    </source>
</evidence>
<feature type="region of interest" description="Disordered" evidence="1">
    <location>
        <begin position="28"/>
        <end position="199"/>
    </location>
</feature>
<feature type="compositionally biased region" description="Polar residues" evidence="1">
    <location>
        <begin position="324"/>
        <end position="336"/>
    </location>
</feature>
<feature type="region of interest" description="Disordered" evidence="1">
    <location>
        <begin position="1"/>
        <end position="20"/>
    </location>
</feature>
<accession>A0A7L2IE66</accession>
<sequence length="621" mass="67485">LAEMSQNRSSKAKNSWVSSVNKEVFVPPELHGIGEHQEEQLKSNSSSKTTTSLLAKPEETHMKRVVSPVKQRRNPFNSIISGNNLDSEESENRADTLPQLSKKEVLSSSEESQPKPHLQSNETEKHTKPSVEATDESQKELMKRPVPKARKLIHKATGPVSPREVLPKPTEWTKRISGAGAPPRGILKRSSSSSSTDSEVRVSQMLDVQKKNGLPTATIFEGEAEKNYLTEEAEDSTQISLEKLKQVRFSSSIGKAEPLEGAQVCYSRETGEFELLESDKEKSSGNDDTGSDSLGNKQISAAKPLGTNSSALQKKKPIDGLREGTSTSGPCDTNRSGFLASETLEAKAVTPKQLQTSQNISSNILLNSNNELTGDETHESQSRQTLNHRSKSHENFTGKRLAGSRGGEQDVCVCSVHVFYLVTGSEEELNPVLMALKRSADRKMPSKSLEDIPSATSNKGKINNPKEELALSAEDAGPKPHQRQARNENAAGISTVPSQPDKLFSNPDKLKGLSKSVPSFLQKESDDRETDTASESSNSLGRIKKSPSSLTNLSGSSGMASLSSVSGSLMSIYSADFGNVDVKGNIQFAIDYVEQLNELHIFICQCKGLAVADVKRQRSDP</sequence>
<dbReference type="GO" id="GO:0005886">
    <property type="term" value="C:plasma membrane"/>
    <property type="evidence" value="ECO:0007669"/>
    <property type="project" value="TreeGrafter"/>
</dbReference>
<dbReference type="PANTHER" id="PTHR45716">
    <property type="entry name" value="BITESIZE, ISOFORM I"/>
    <property type="match status" value="1"/>
</dbReference>
<feature type="compositionally biased region" description="Basic and acidic residues" evidence="1">
    <location>
        <begin position="439"/>
        <end position="450"/>
    </location>
</feature>
<reference evidence="2 3" key="1">
    <citation type="submission" date="2019-09" db="EMBL/GenBank/DDBJ databases">
        <title>Bird 10,000 Genomes (B10K) Project - Family phase.</title>
        <authorList>
            <person name="Zhang G."/>
        </authorList>
    </citation>
    <scope>NUCLEOTIDE SEQUENCE [LARGE SCALE GENOMIC DNA]</scope>
    <source>
        <strain evidence="2">B10K-DU-001-42</strain>
        <tissue evidence="2">Muscle</tissue>
    </source>
</reference>
<gene>
    <name evidence="2" type="primary">Sytl2_1</name>
    <name evidence="2" type="ORF">SEMFRA_R09849</name>
</gene>
<feature type="non-terminal residue" evidence="2">
    <location>
        <position position="1"/>
    </location>
</feature>
<comment type="caution">
    <text evidence="2">The sequence shown here is derived from an EMBL/GenBank/DDBJ whole genome shotgun (WGS) entry which is preliminary data.</text>
</comment>
<feature type="non-terminal residue" evidence="2">
    <location>
        <position position="621"/>
    </location>
</feature>
<feature type="compositionally biased region" description="Basic residues" evidence="1">
    <location>
        <begin position="145"/>
        <end position="154"/>
    </location>
</feature>
<dbReference type="GO" id="GO:0006887">
    <property type="term" value="P:exocytosis"/>
    <property type="evidence" value="ECO:0007669"/>
    <property type="project" value="TreeGrafter"/>
</dbReference>
<dbReference type="AlphaFoldDB" id="A0A7L2IE66"/>
<proteinExistence type="predicted"/>
<dbReference type="GO" id="GO:0042043">
    <property type="term" value="F:neurexin family protein binding"/>
    <property type="evidence" value="ECO:0007669"/>
    <property type="project" value="TreeGrafter"/>
</dbReference>
<feature type="region of interest" description="Disordered" evidence="1">
    <location>
        <begin position="439"/>
        <end position="557"/>
    </location>
</feature>
<feature type="compositionally biased region" description="Polar residues" evidence="1">
    <location>
        <begin position="286"/>
        <end position="299"/>
    </location>
</feature>
<evidence type="ECO:0000313" key="2">
    <source>
        <dbReference type="EMBL" id="NXR09839.1"/>
    </source>
</evidence>
<dbReference type="Proteomes" id="UP000536381">
    <property type="component" value="Unassembled WGS sequence"/>
</dbReference>
<organism evidence="2 3">
    <name type="scientific">Semnornis frantzii</name>
    <dbReference type="NCBI Taxonomy" id="91796"/>
    <lineage>
        <taxon>Eukaryota</taxon>
        <taxon>Metazoa</taxon>
        <taxon>Chordata</taxon>
        <taxon>Craniata</taxon>
        <taxon>Vertebrata</taxon>
        <taxon>Euteleostomi</taxon>
        <taxon>Archelosauria</taxon>
        <taxon>Archosauria</taxon>
        <taxon>Dinosauria</taxon>
        <taxon>Saurischia</taxon>
        <taxon>Theropoda</taxon>
        <taxon>Coelurosauria</taxon>
        <taxon>Aves</taxon>
        <taxon>Neognathae</taxon>
        <taxon>Neoaves</taxon>
        <taxon>Telluraves</taxon>
        <taxon>Coraciimorphae</taxon>
        <taxon>Piciformes</taxon>
        <taxon>Ramphastidae</taxon>
        <taxon>Semnornis</taxon>
    </lineage>
</organism>